<reference evidence="11 12" key="1">
    <citation type="submission" date="2006-10" db="EMBL/GenBank/DDBJ databases">
        <title>Complete sequence of Syntrophobacter fumaroxidans MPOB.</title>
        <authorList>
            <consortium name="US DOE Joint Genome Institute"/>
            <person name="Copeland A."/>
            <person name="Lucas S."/>
            <person name="Lapidus A."/>
            <person name="Barry K."/>
            <person name="Detter J.C."/>
            <person name="Glavina del Rio T."/>
            <person name="Hammon N."/>
            <person name="Israni S."/>
            <person name="Pitluck S."/>
            <person name="Goltsman E.G."/>
            <person name="Martinez M."/>
            <person name="Schmutz J."/>
            <person name="Larimer F."/>
            <person name="Land M."/>
            <person name="Hauser L."/>
            <person name="Kyrpides N."/>
            <person name="Kim E."/>
            <person name="Boone D.R."/>
            <person name="Brockman F."/>
            <person name="Culley D."/>
            <person name="Ferry J."/>
            <person name="Gunsalus R."/>
            <person name="McInerney M.J."/>
            <person name="Morrison M."/>
            <person name="Plugge C."/>
            <person name="Rohlin L."/>
            <person name="Scholten J."/>
            <person name="Sieber J."/>
            <person name="Stams A.J.M."/>
            <person name="Worm P."/>
            <person name="Henstra A.M."/>
            <person name="Richardson P."/>
        </authorList>
    </citation>
    <scope>NUCLEOTIDE SEQUENCE [LARGE SCALE GENOMIC DNA]</scope>
    <source>
        <strain evidence="12">DSM 10017 / MPOB</strain>
    </source>
</reference>
<dbReference type="GO" id="GO:0051536">
    <property type="term" value="F:iron-sulfur cluster binding"/>
    <property type="evidence" value="ECO:0007669"/>
    <property type="project" value="UniProtKB-KW"/>
</dbReference>
<dbReference type="HOGENOM" id="CLU_022389_4_0_7"/>
<evidence type="ECO:0000256" key="1">
    <source>
        <dbReference type="ARBA" id="ARBA00005209"/>
    </source>
</evidence>
<evidence type="ECO:0000256" key="4">
    <source>
        <dbReference type="ARBA" id="ARBA00022676"/>
    </source>
</evidence>
<feature type="binding site" evidence="9">
    <location>
        <position position="457"/>
    </location>
    <ligand>
        <name>[4Fe-4S] cluster</name>
        <dbReference type="ChEBI" id="CHEBI:49883"/>
    </ligand>
</feature>
<feature type="binding site" evidence="9">
    <location>
        <position position="379"/>
    </location>
    <ligand>
        <name>[4Fe-4S] cluster</name>
        <dbReference type="ChEBI" id="CHEBI:49883"/>
    </ligand>
</feature>
<dbReference type="GO" id="GO:0004044">
    <property type="term" value="F:amidophosphoribosyltransferase activity"/>
    <property type="evidence" value="ECO:0007669"/>
    <property type="project" value="UniProtKB-EC"/>
</dbReference>
<dbReference type="UniPathway" id="UPA00074">
    <property type="reaction ID" value="UER00124"/>
</dbReference>
<dbReference type="EMBL" id="CP000478">
    <property type="protein sequence ID" value="ABK15969.1"/>
    <property type="molecule type" value="Genomic_DNA"/>
</dbReference>
<comment type="cofactor">
    <cofactor evidence="9">
        <name>[4Fe-4S] cluster</name>
        <dbReference type="ChEBI" id="CHEBI:49883"/>
    </cofactor>
    <text evidence="9">Binds 1 [4Fe-4S] cluster per subunit.</text>
</comment>
<dbReference type="Gene3D" id="3.60.20.10">
    <property type="entry name" value="Glutamine Phosphoribosylpyrophosphate, subunit 1, domain 1"/>
    <property type="match status" value="1"/>
</dbReference>
<keyword evidence="12" id="KW-1185">Reference proteome</keyword>
<protein>
    <recommendedName>
        <fullName evidence="3 8">Amidophosphoribosyltransferase</fullName>
        <shortName evidence="8">ATase</shortName>
        <ecNumber evidence="3 8">2.4.2.14</ecNumber>
    </recommendedName>
    <alternativeName>
        <fullName evidence="8">Glutamine phosphoribosylpyrophosphate amidotransferase</fullName>
    </alternativeName>
</protein>
<dbReference type="KEGG" id="sfu:Sfum_0268"/>
<dbReference type="InterPro" id="IPR005854">
    <property type="entry name" value="PurF"/>
</dbReference>
<dbReference type="eggNOG" id="COG0034">
    <property type="taxonomic scope" value="Bacteria"/>
</dbReference>
<sequence length="468" mass="52308">MGGLFGIVSRDDCVSDLFYGTDYHSHLGTRLGGMAVCNSKGIQRSIHNIENSYFRTRFESDLARFSGNKGVGVISDTDPQPLIARSHLGTFGIVTVGKINNMEELLHKAFDERRSFFDTAGGVVGPSEMVAKLICSEDNLEDGIRKVQASIRGSCSLLLLTDDGIYAARDRLGRTPLVIGRRNGARAVSSESCAFPNLGFEVERFLGPGEVVYVACDGWEQRLPPGRDMQICSFLWVYYGYPASDYEGINVEFVRNACGCALARDDDAEVDYVAGIPDSGIGHALGYANERRIPYRRPFVKYTPTWPRSFMPQDQRLRDLVARMKLIPVRSLIEGKRLLFCEDSIVRGTQLKDNIQILFDYGAREVHMRPACPTLVFPCEFLNFSASRSTEDLIGRKIIHELENGRDKDLQSYITAGSKKNLAMVEEIRKRLRLTTLRYQRLDDLVASIGLPKEKLCTHCWDGSSKGA</sequence>
<organism evidence="11 12">
    <name type="scientific">Syntrophobacter fumaroxidans (strain DSM 10017 / MPOB)</name>
    <dbReference type="NCBI Taxonomy" id="335543"/>
    <lineage>
        <taxon>Bacteria</taxon>
        <taxon>Pseudomonadati</taxon>
        <taxon>Thermodesulfobacteriota</taxon>
        <taxon>Syntrophobacteria</taxon>
        <taxon>Syntrophobacterales</taxon>
        <taxon>Syntrophobacteraceae</taxon>
        <taxon>Syntrophobacter</taxon>
    </lineage>
</organism>
<comment type="similarity">
    <text evidence="2 8">In the C-terminal section; belongs to the purine/pyrimidine phosphoribosyltransferase family.</text>
</comment>
<dbReference type="InterPro" id="IPR029057">
    <property type="entry name" value="PRTase-like"/>
</dbReference>
<dbReference type="OrthoDB" id="9801213at2"/>
<dbReference type="SUPFAM" id="SSF53271">
    <property type="entry name" value="PRTase-like"/>
    <property type="match status" value="1"/>
</dbReference>
<keyword evidence="7" id="KW-0315">Glutamine amidotransferase</keyword>
<keyword evidence="9" id="KW-0408">Iron</keyword>
<dbReference type="Pfam" id="PF13537">
    <property type="entry name" value="GATase_7"/>
    <property type="match status" value="1"/>
</dbReference>
<dbReference type="GO" id="GO:0046872">
    <property type="term" value="F:metal ion binding"/>
    <property type="evidence" value="ECO:0007669"/>
    <property type="project" value="UniProtKB-KW"/>
</dbReference>
<evidence type="ECO:0000256" key="2">
    <source>
        <dbReference type="ARBA" id="ARBA00010138"/>
    </source>
</evidence>
<feature type="binding site" evidence="9">
    <location>
        <position position="232"/>
    </location>
    <ligand>
        <name>[4Fe-4S] cluster</name>
        <dbReference type="ChEBI" id="CHEBI:49883"/>
    </ligand>
</feature>
<dbReference type="InterPro" id="IPR000836">
    <property type="entry name" value="PRTase_dom"/>
</dbReference>
<proteinExistence type="inferred from homology"/>
<keyword evidence="6 8" id="KW-0658">Purine biosynthesis</keyword>
<keyword evidence="9" id="KW-0411">Iron-sulfur</keyword>
<evidence type="ECO:0000256" key="7">
    <source>
        <dbReference type="ARBA" id="ARBA00022962"/>
    </source>
</evidence>
<dbReference type="RefSeq" id="WP_011697142.1">
    <property type="nucleotide sequence ID" value="NC_008554.1"/>
</dbReference>
<evidence type="ECO:0000256" key="6">
    <source>
        <dbReference type="ARBA" id="ARBA00022755"/>
    </source>
</evidence>
<keyword evidence="9" id="KW-0479">Metal-binding</keyword>
<evidence type="ECO:0000256" key="8">
    <source>
        <dbReference type="PIRNR" id="PIRNR000485"/>
    </source>
</evidence>
<evidence type="ECO:0000256" key="3">
    <source>
        <dbReference type="ARBA" id="ARBA00011941"/>
    </source>
</evidence>
<dbReference type="EC" id="2.4.2.14" evidence="3 8"/>
<dbReference type="PANTHER" id="PTHR11907">
    <property type="entry name" value="AMIDOPHOSPHORIBOSYLTRANSFERASE"/>
    <property type="match status" value="1"/>
</dbReference>
<dbReference type="GO" id="GO:0006189">
    <property type="term" value="P:'de novo' IMP biosynthetic process"/>
    <property type="evidence" value="ECO:0007669"/>
    <property type="project" value="UniProtKB-UniPathway"/>
</dbReference>
<dbReference type="STRING" id="335543.Sfum_0268"/>
<dbReference type="CDD" id="cd06223">
    <property type="entry name" value="PRTases_typeI"/>
    <property type="match status" value="1"/>
</dbReference>
<dbReference type="InParanoid" id="A0LEW7"/>
<dbReference type="GO" id="GO:0009113">
    <property type="term" value="P:purine nucleobase biosynthetic process"/>
    <property type="evidence" value="ECO:0007669"/>
    <property type="project" value="InterPro"/>
</dbReference>
<comment type="catalytic activity">
    <reaction evidence="8">
        <text>5-phospho-beta-D-ribosylamine + L-glutamate + diphosphate = 5-phospho-alpha-D-ribose 1-diphosphate + L-glutamine + H2O</text>
        <dbReference type="Rhea" id="RHEA:14905"/>
        <dbReference type="ChEBI" id="CHEBI:15377"/>
        <dbReference type="ChEBI" id="CHEBI:29985"/>
        <dbReference type="ChEBI" id="CHEBI:33019"/>
        <dbReference type="ChEBI" id="CHEBI:58017"/>
        <dbReference type="ChEBI" id="CHEBI:58359"/>
        <dbReference type="ChEBI" id="CHEBI:58681"/>
        <dbReference type="EC" id="2.4.2.14"/>
    </reaction>
</comment>
<dbReference type="PIRSF" id="PIRSF000485">
    <property type="entry name" value="Amd_phspho_trans"/>
    <property type="match status" value="1"/>
</dbReference>
<comment type="pathway">
    <text evidence="1 8">Purine metabolism; IMP biosynthesis via de novo pathway; N(1)-(5-phospho-D-ribosyl)glycinamide from 5-phospho-alpha-D-ribose 1-diphosphate: step 1/2.</text>
</comment>
<dbReference type="Proteomes" id="UP000001784">
    <property type="component" value="Chromosome"/>
</dbReference>
<evidence type="ECO:0000256" key="9">
    <source>
        <dbReference type="PIRSR" id="PIRSR000485-3"/>
    </source>
</evidence>
<dbReference type="InterPro" id="IPR029055">
    <property type="entry name" value="Ntn_hydrolases_N"/>
</dbReference>
<dbReference type="InterPro" id="IPR017932">
    <property type="entry name" value="GATase_2_dom"/>
</dbReference>
<name>A0LEW7_SYNFM</name>
<feature type="domain" description="Glutamine amidotransferase type-2" evidence="10">
    <location>
        <begin position="2"/>
        <end position="217"/>
    </location>
</feature>
<keyword evidence="4 8" id="KW-0328">Glycosyltransferase</keyword>
<evidence type="ECO:0000313" key="11">
    <source>
        <dbReference type="EMBL" id="ABK15969.1"/>
    </source>
</evidence>
<dbReference type="Gene3D" id="3.40.50.2020">
    <property type="match status" value="1"/>
</dbReference>
<keyword evidence="5 8" id="KW-0808">Transferase</keyword>
<gene>
    <name evidence="11" type="ordered locus">Sfum_0268</name>
</gene>
<evidence type="ECO:0000256" key="5">
    <source>
        <dbReference type="ARBA" id="ARBA00022679"/>
    </source>
</evidence>
<dbReference type="AlphaFoldDB" id="A0LEW7"/>
<accession>A0LEW7</accession>
<dbReference type="PROSITE" id="PS51278">
    <property type="entry name" value="GATASE_TYPE_2"/>
    <property type="match status" value="1"/>
</dbReference>
<dbReference type="SUPFAM" id="SSF56235">
    <property type="entry name" value="N-terminal nucleophile aminohydrolases (Ntn hydrolases)"/>
    <property type="match status" value="1"/>
</dbReference>
<feature type="binding site" evidence="9">
    <location>
        <position position="460"/>
    </location>
    <ligand>
        <name>[4Fe-4S] cluster</name>
        <dbReference type="ChEBI" id="CHEBI:49883"/>
    </ligand>
</feature>
<evidence type="ECO:0000313" key="12">
    <source>
        <dbReference type="Proteomes" id="UP000001784"/>
    </source>
</evidence>
<evidence type="ECO:0000259" key="10">
    <source>
        <dbReference type="PROSITE" id="PS51278"/>
    </source>
</evidence>